<protein>
    <recommendedName>
        <fullName evidence="1">FAD/NAD(P)-binding domain-containing protein</fullName>
    </recommendedName>
</protein>
<accession>A0A136J899</accession>
<organism evidence="2 3">
    <name type="scientific">Microdochium bolleyi</name>
    <dbReference type="NCBI Taxonomy" id="196109"/>
    <lineage>
        <taxon>Eukaryota</taxon>
        <taxon>Fungi</taxon>
        <taxon>Dikarya</taxon>
        <taxon>Ascomycota</taxon>
        <taxon>Pezizomycotina</taxon>
        <taxon>Sordariomycetes</taxon>
        <taxon>Xylariomycetidae</taxon>
        <taxon>Xylariales</taxon>
        <taxon>Microdochiaceae</taxon>
        <taxon>Microdochium</taxon>
    </lineage>
</organism>
<reference evidence="3" key="1">
    <citation type="submission" date="2016-02" db="EMBL/GenBank/DDBJ databases">
        <title>Draft genome sequence of Microdochium bolleyi, a fungal endophyte of beachgrass.</title>
        <authorList>
            <consortium name="DOE Joint Genome Institute"/>
            <person name="David A.S."/>
            <person name="May G."/>
            <person name="Haridas S."/>
            <person name="Lim J."/>
            <person name="Wang M."/>
            <person name="Labutti K."/>
            <person name="Lipzen A."/>
            <person name="Barry K."/>
            <person name="Grigoriev I.V."/>
        </authorList>
    </citation>
    <scope>NUCLEOTIDE SEQUENCE [LARGE SCALE GENOMIC DNA]</scope>
    <source>
        <strain evidence="3">J235TASD1</strain>
    </source>
</reference>
<dbReference type="EMBL" id="KQ964248">
    <property type="protein sequence ID" value="KXJ93400.1"/>
    <property type="molecule type" value="Genomic_DNA"/>
</dbReference>
<dbReference type="Gene3D" id="3.50.50.100">
    <property type="match status" value="1"/>
</dbReference>
<evidence type="ECO:0000313" key="3">
    <source>
        <dbReference type="Proteomes" id="UP000070501"/>
    </source>
</evidence>
<dbReference type="GO" id="GO:0050660">
    <property type="term" value="F:flavin adenine dinucleotide binding"/>
    <property type="evidence" value="ECO:0007669"/>
    <property type="project" value="TreeGrafter"/>
</dbReference>
<dbReference type="STRING" id="196109.A0A136J899"/>
<dbReference type="SUPFAM" id="SSF51905">
    <property type="entry name" value="FAD/NAD(P)-binding domain"/>
    <property type="match status" value="1"/>
</dbReference>
<dbReference type="InterPro" id="IPR036188">
    <property type="entry name" value="FAD/NAD-bd_sf"/>
</dbReference>
<evidence type="ECO:0000259" key="1">
    <source>
        <dbReference type="Pfam" id="PF07992"/>
    </source>
</evidence>
<feature type="domain" description="FAD/NAD(P)-binding" evidence="1">
    <location>
        <begin position="7"/>
        <end position="315"/>
    </location>
</feature>
<dbReference type="PRINTS" id="PR00411">
    <property type="entry name" value="PNDRDTASEI"/>
</dbReference>
<dbReference type="PANTHER" id="PTHR43735:SF11">
    <property type="entry name" value="HYPOTHETICAL OXIDOREDUCTASE (EUROFUNG)"/>
    <property type="match status" value="1"/>
</dbReference>
<dbReference type="Pfam" id="PF07992">
    <property type="entry name" value="Pyr_redox_2"/>
    <property type="match status" value="1"/>
</dbReference>
<sequence length="395" mass="42676">MATALRNVVVVGGSYVGLAATKELVASLPSTHRLLLVEPHSHFHHLFAFPRFALLPSHEHKAFIPYSAAFAGSPQASSQHHAVIKARAVSLRPTHLVLDRPWQGSTEVPFDYLVVATGTRLQAPGTMQDDEKPLSVKYFQAYQARVEGASSVILVGGGAVGVQMATDLKELYPDKEVTLVHSREKLMPVYHEALSDLIKSRFEELGVKTVLGTRVAMPASGIPVDAKSIKLQDGRELTADLIIPAVGQTPNSQFVTAGLEPSSPDSLVNPQNGFIRVRPTLQFQDPRYPNLFAVGDIADTGAHKAARPGSAQAAVVAKNLLAMIAGGDAEEKVVVDPASIHLTLGLTKNVIFRNPLPGETEYVMKPKDDGKRDMGISSVWERRGVKVQSDAEYHL</sequence>
<dbReference type="PRINTS" id="PR00368">
    <property type="entry name" value="FADPNR"/>
</dbReference>
<proteinExistence type="predicted"/>
<gene>
    <name evidence="2" type="ORF">Micbo1qcDRAFT_232938</name>
</gene>
<dbReference type="InParanoid" id="A0A136J899"/>
<dbReference type="OrthoDB" id="202203at2759"/>
<dbReference type="PANTHER" id="PTHR43735">
    <property type="entry name" value="APOPTOSIS-INDUCING FACTOR 1"/>
    <property type="match status" value="1"/>
</dbReference>
<dbReference type="Proteomes" id="UP000070501">
    <property type="component" value="Unassembled WGS sequence"/>
</dbReference>
<evidence type="ECO:0000313" key="2">
    <source>
        <dbReference type="EMBL" id="KXJ93400.1"/>
    </source>
</evidence>
<dbReference type="AlphaFoldDB" id="A0A136J899"/>
<dbReference type="GO" id="GO:0004174">
    <property type="term" value="F:electron-transferring-flavoprotein dehydrogenase activity"/>
    <property type="evidence" value="ECO:0007669"/>
    <property type="project" value="TreeGrafter"/>
</dbReference>
<dbReference type="FunCoup" id="A0A136J899">
    <property type="interactions" value="377"/>
</dbReference>
<dbReference type="GO" id="GO:0005737">
    <property type="term" value="C:cytoplasm"/>
    <property type="evidence" value="ECO:0007669"/>
    <property type="project" value="TreeGrafter"/>
</dbReference>
<name>A0A136J899_9PEZI</name>
<keyword evidence="3" id="KW-1185">Reference proteome</keyword>
<dbReference type="InterPro" id="IPR023753">
    <property type="entry name" value="FAD/NAD-binding_dom"/>
</dbReference>